<dbReference type="AlphaFoldDB" id="A0A930Y5R6"/>
<dbReference type="InterPro" id="IPR002912">
    <property type="entry name" value="ACT_dom"/>
</dbReference>
<feature type="domain" description="ACT" evidence="2">
    <location>
        <begin position="6"/>
        <end position="91"/>
    </location>
</feature>
<dbReference type="CDD" id="cd04301">
    <property type="entry name" value="NAT_SF"/>
    <property type="match status" value="1"/>
</dbReference>
<evidence type="ECO:0000313" key="4">
    <source>
        <dbReference type="Proteomes" id="UP000656804"/>
    </source>
</evidence>
<proteinExistence type="predicted"/>
<comment type="caution">
    <text evidence="3">The sequence shown here is derived from an EMBL/GenBank/DDBJ whole genome shotgun (WGS) entry which is preliminary data.</text>
</comment>
<evidence type="ECO:0000259" key="1">
    <source>
        <dbReference type="PROSITE" id="PS51186"/>
    </source>
</evidence>
<keyword evidence="4" id="KW-1185">Reference proteome</keyword>
<dbReference type="PROSITE" id="PS51186">
    <property type="entry name" value="GNAT"/>
    <property type="match status" value="1"/>
</dbReference>
<name>A0A930Y5R6_9ACTN</name>
<dbReference type="Pfam" id="PF01842">
    <property type="entry name" value="ACT"/>
    <property type="match status" value="1"/>
</dbReference>
<dbReference type="SUPFAM" id="SSF55729">
    <property type="entry name" value="Acyl-CoA N-acyltransferases (Nat)"/>
    <property type="match status" value="1"/>
</dbReference>
<evidence type="ECO:0000259" key="2">
    <source>
        <dbReference type="PROSITE" id="PS51671"/>
    </source>
</evidence>
<dbReference type="Gene3D" id="3.40.630.30">
    <property type="match status" value="1"/>
</dbReference>
<feature type="domain" description="N-acetyltransferase" evidence="1">
    <location>
        <begin position="136"/>
        <end position="295"/>
    </location>
</feature>
<evidence type="ECO:0000313" key="3">
    <source>
        <dbReference type="EMBL" id="MBF4160162.1"/>
    </source>
</evidence>
<gene>
    <name evidence="3" type="ORF">ISG29_00555</name>
</gene>
<dbReference type="SUPFAM" id="SSF55021">
    <property type="entry name" value="ACT-like"/>
    <property type="match status" value="1"/>
</dbReference>
<dbReference type="Pfam" id="PF00583">
    <property type="entry name" value="Acetyltransf_1"/>
    <property type="match status" value="1"/>
</dbReference>
<dbReference type="InterPro" id="IPR045865">
    <property type="entry name" value="ACT-like_dom_sf"/>
</dbReference>
<sequence length="300" mass="31735">MSMLWRVRASLPDRPGGLAALAQRCAEAGVDIRGLQIFPDTDAVTDELVLETPSAWAEPDLDALVAGAGWTFLTARECTAAALTDQPTRYVEAARSILARPASFPEVVAALFDAEPGEGDASGHDLIEMTVGDVGVQVRRAAPFTDIERSRGAAMARLVDDVMRRSRESVALGGGHGSGGRMGQGAEPDFVIAGLTVAAMVDDVLVGQAAVLAPEDDDPEVRPVSLQVDPGWRRRGIGTRLLSDIVRLAHAEGVQEIVLSASSDNQAVMPMVLGAGLRGRIRVAGGQLTVRIALRQMSWR</sequence>
<dbReference type="Proteomes" id="UP000656804">
    <property type="component" value="Unassembled WGS sequence"/>
</dbReference>
<dbReference type="PROSITE" id="PS51671">
    <property type="entry name" value="ACT"/>
    <property type="match status" value="1"/>
</dbReference>
<dbReference type="GO" id="GO:0016747">
    <property type="term" value="F:acyltransferase activity, transferring groups other than amino-acyl groups"/>
    <property type="evidence" value="ECO:0007669"/>
    <property type="project" value="InterPro"/>
</dbReference>
<accession>A0A930Y5R6</accession>
<dbReference type="InterPro" id="IPR000182">
    <property type="entry name" value="GNAT_dom"/>
</dbReference>
<protein>
    <submittedName>
        <fullName evidence="3">GNAT family N-acetyltransferase</fullName>
    </submittedName>
</protein>
<dbReference type="RefSeq" id="WP_194501429.1">
    <property type="nucleotide sequence ID" value="NZ_JADIVZ010000001.1"/>
</dbReference>
<dbReference type="EMBL" id="JADIVZ010000001">
    <property type="protein sequence ID" value="MBF4160162.1"/>
    <property type="molecule type" value="Genomic_DNA"/>
</dbReference>
<dbReference type="InterPro" id="IPR016181">
    <property type="entry name" value="Acyl_CoA_acyltransferase"/>
</dbReference>
<reference evidence="3" key="1">
    <citation type="submission" date="2020-11" db="EMBL/GenBank/DDBJ databases">
        <title>Nocardioides sp. CBS4Y-1, whole genome shotgun sequence.</title>
        <authorList>
            <person name="Tuo L."/>
        </authorList>
    </citation>
    <scope>NUCLEOTIDE SEQUENCE</scope>
    <source>
        <strain evidence="3">CBS4Y-1</strain>
    </source>
</reference>
<organism evidence="3 4">
    <name type="scientific">Nocardioides acrostichi</name>
    <dbReference type="NCBI Taxonomy" id="2784339"/>
    <lineage>
        <taxon>Bacteria</taxon>
        <taxon>Bacillati</taxon>
        <taxon>Actinomycetota</taxon>
        <taxon>Actinomycetes</taxon>
        <taxon>Propionibacteriales</taxon>
        <taxon>Nocardioidaceae</taxon>
        <taxon>Nocardioides</taxon>
    </lineage>
</organism>